<keyword evidence="5" id="KW-0735">Signal-anchor</keyword>
<evidence type="ECO:0000256" key="4">
    <source>
        <dbReference type="ARBA" id="ARBA00022824"/>
    </source>
</evidence>
<protein>
    <submittedName>
        <fullName evidence="11">ATP-dependent RNA helicase DDX47/RRP3</fullName>
    </submittedName>
</protein>
<evidence type="ECO:0000256" key="8">
    <source>
        <dbReference type="ARBA" id="ARBA00023180"/>
    </source>
</evidence>
<accession>A0A4D6L1K1</accession>
<dbReference type="Proteomes" id="UP000501690">
    <property type="component" value="Linkage Group LG2"/>
</dbReference>
<comment type="subcellular location">
    <subcellularLocation>
        <location evidence="1">Endoplasmic reticulum membrane</location>
        <topology evidence="1">Single-pass type II membrane protein</topology>
    </subcellularLocation>
</comment>
<name>A0A4D6L1K1_VIGUN</name>
<dbReference type="Pfam" id="PF01145">
    <property type="entry name" value="Band_7"/>
    <property type="match status" value="1"/>
</dbReference>
<dbReference type="GO" id="GO:0004386">
    <property type="term" value="F:helicase activity"/>
    <property type="evidence" value="ECO:0007669"/>
    <property type="project" value="UniProtKB-KW"/>
</dbReference>
<reference evidence="11 12" key="1">
    <citation type="submission" date="2019-04" db="EMBL/GenBank/DDBJ databases">
        <title>An improved genome assembly and genetic linkage map for asparagus bean, Vigna unguiculata ssp. sesquipedialis.</title>
        <authorList>
            <person name="Xia Q."/>
            <person name="Zhang R."/>
            <person name="Dong Y."/>
        </authorList>
    </citation>
    <scope>NUCLEOTIDE SEQUENCE [LARGE SCALE GENOMIC DNA]</scope>
    <source>
        <tissue evidence="11">Leaf</tissue>
    </source>
</reference>
<keyword evidence="12" id="KW-1185">Reference proteome</keyword>
<organism evidence="11 12">
    <name type="scientific">Vigna unguiculata</name>
    <name type="common">Cowpea</name>
    <dbReference type="NCBI Taxonomy" id="3917"/>
    <lineage>
        <taxon>Eukaryota</taxon>
        <taxon>Viridiplantae</taxon>
        <taxon>Streptophyta</taxon>
        <taxon>Embryophyta</taxon>
        <taxon>Tracheophyta</taxon>
        <taxon>Spermatophyta</taxon>
        <taxon>Magnoliopsida</taxon>
        <taxon>eudicotyledons</taxon>
        <taxon>Gunneridae</taxon>
        <taxon>Pentapetalae</taxon>
        <taxon>rosids</taxon>
        <taxon>fabids</taxon>
        <taxon>Fabales</taxon>
        <taxon>Fabaceae</taxon>
        <taxon>Papilionoideae</taxon>
        <taxon>50 kb inversion clade</taxon>
        <taxon>NPAAA clade</taxon>
        <taxon>indigoferoid/millettioid clade</taxon>
        <taxon>Phaseoleae</taxon>
        <taxon>Vigna</taxon>
    </lineage>
</organism>
<dbReference type="GO" id="GO:0005789">
    <property type="term" value="C:endoplasmic reticulum membrane"/>
    <property type="evidence" value="ECO:0007669"/>
    <property type="project" value="UniProtKB-SubCell"/>
</dbReference>
<comment type="similarity">
    <text evidence="2">Belongs to the band 7/mec-2 family.</text>
</comment>
<evidence type="ECO:0000313" key="12">
    <source>
        <dbReference type="Proteomes" id="UP000501690"/>
    </source>
</evidence>
<evidence type="ECO:0000259" key="10">
    <source>
        <dbReference type="SMART" id="SM00244"/>
    </source>
</evidence>
<evidence type="ECO:0000256" key="7">
    <source>
        <dbReference type="ARBA" id="ARBA00023136"/>
    </source>
</evidence>
<evidence type="ECO:0000256" key="6">
    <source>
        <dbReference type="ARBA" id="ARBA00022989"/>
    </source>
</evidence>
<evidence type="ECO:0000256" key="1">
    <source>
        <dbReference type="ARBA" id="ARBA00004648"/>
    </source>
</evidence>
<keyword evidence="7 9" id="KW-0472">Membrane</keyword>
<feature type="domain" description="Band 7" evidence="10">
    <location>
        <begin position="51"/>
        <end position="220"/>
    </location>
</feature>
<dbReference type="EMBL" id="CP039346">
    <property type="protein sequence ID" value="QCD82387.1"/>
    <property type="molecule type" value="Genomic_DNA"/>
</dbReference>
<sequence length="319" mass="36103">MDSQHRTVASPPPSPQGRDSTAILFTFLSFFAVVALVFVPSASPSFQNTLSILHQVPEGHVGVYWRGGALLKTITEPGFHLKMPFLTQYEPVQVTLQTDQVTDIPCGTKGGVMINFEKIEVVNRLHKEFVFETLLNYGVHYDKTWIYDKIHHEINQFCSSHSLQQVYIDVFDQIDEKMKDALQVDCTRYAPGIEIISVRDSTRRQEEIENAMYLAREKSLADADFYRVIKEAEANTLKLTPEFLQLKFIEAIANNTKIFFGDKVIASSTSYAIIRLTFFTDLTFQLGLQVPNMILDQRLLGNLLHEDSIGTTATGKSDI</sequence>
<evidence type="ECO:0000256" key="9">
    <source>
        <dbReference type="SAM" id="Phobius"/>
    </source>
</evidence>
<dbReference type="SMART" id="SM00244">
    <property type="entry name" value="PHB"/>
    <property type="match status" value="1"/>
</dbReference>
<evidence type="ECO:0000313" key="11">
    <source>
        <dbReference type="EMBL" id="QCD82387.1"/>
    </source>
</evidence>
<dbReference type="GO" id="GO:0032933">
    <property type="term" value="P:SREBP signaling pathway"/>
    <property type="evidence" value="ECO:0007669"/>
    <property type="project" value="TreeGrafter"/>
</dbReference>
<dbReference type="InterPro" id="IPR001107">
    <property type="entry name" value="Band_7"/>
</dbReference>
<dbReference type="GO" id="GO:0015485">
    <property type="term" value="F:cholesterol binding"/>
    <property type="evidence" value="ECO:0007669"/>
    <property type="project" value="TreeGrafter"/>
</dbReference>
<keyword evidence="3 9" id="KW-0812">Transmembrane</keyword>
<evidence type="ECO:0000256" key="3">
    <source>
        <dbReference type="ARBA" id="ARBA00022692"/>
    </source>
</evidence>
<keyword evidence="11" id="KW-0547">Nucleotide-binding</keyword>
<dbReference type="PANTHER" id="PTHR15351:SF3">
    <property type="entry name" value="ERLIN"/>
    <property type="match status" value="1"/>
</dbReference>
<keyword evidence="11" id="KW-0378">Hydrolase</keyword>
<gene>
    <name evidence="11" type="ORF">DEO72_LG2g2724</name>
</gene>
<dbReference type="InterPro" id="IPR033294">
    <property type="entry name" value="Erlin1/2"/>
</dbReference>
<keyword evidence="6 9" id="KW-1133">Transmembrane helix</keyword>
<evidence type="ECO:0000256" key="2">
    <source>
        <dbReference type="ARBA" id="ARBA00008164"/>
    </source>
</evidence>
<proteinExistence type="inferred from homology"/>
<dbReference type="PANTHER" id="PTHR15351">
    <property type="entry name" value="ERLIN (ER LIPID RAFT ASSOCIATED PROTEIN) HOMOLOG"/>
    <property type="match status" value="1"/>
</dbReference>
<keyword evidence="4" id="KW-0256">Endoplasmic reticulum</keyword>
<feature type="transmembrane region" description="Helical" evidence="9">
    <location>
        <begin position="21"/>
        <end position="39"/>
    </location>
</feature>
<dbReference type="GO" id="GO:0031625">
    <property type="term" value="F:ubiquitin protein ligase binding"/>
    <property type="evidence" value="ECO:0007669"/>
    <property type="project" value="InterPro"/>
</dbReference>
<keyword evidence="11" id="KW-0067">ATP-binding</keyword>
<evidence type="ECO:0000256" key="5">
    <source>
        <dbReference type="ARBA" id="ARBA00022968"/>
    </source>
</evidence>
<keyword evidence="8" id="KW-0325">Glycoprotein</keyword>
<dbReference type="AlphaFoldDB" id="A0A4D6L1K1"/>
<keyword evidence="11" id="KW-0347">Helicase</keyword>